<keyword evidence="5" id="KW-1185">Reference proteome</keyword>
<name>A0A3B7MVV0_9BACT</name>
<dbReference type="RefSeq" id="WP_119053012.1">
    <property type="nucleotide sequence ID" value="NZ_CP032157.1"/>
</dbReference>
<dbReference type="Pfam" id="PF00106">
    <property type="entry name" value="adh_short"/>
    <property type="match status" value="1"/>
</dbReference>
<dbReference type="GO" id="GO:0016491">
    <property type="term" value="F:oxidoreductase activity"/>
    <property type="evidence" value="ECO:0007669"/>
    <property type="project" value="UniProtKB-KW"/>
</dbReference>
<reference evidence="4 5" key="1">
    <citation type="submission" date="2018-09" db="EMBL/GenBank/DDBJ databases">
        <title>Genome sequencing of strain 6GH32-13.</title>
        <authorList>
            <person name="Weon H.-Y."/>
            <person name="Heo J."/>
            <person name="Kwon S.-W."/>
        </authorList>
    </citation>
    <scope>NUCLEOTIDE SEQUENCE [LARGE SCALE GENOMIC DNA]</scope>
    <source>
        <strain evidence="4 5">5GH32-13</strain>
    </source>
</reference>
<evidence type="ECO:0000313" key="5">
    <source>
        <dbReference type="Proteomes" id="UP000263900"/>
    </source>
</evidence>
<gene>
    <name evidence="4" type="ORF">D3H65_25540</name>
</gene>
<dbReference type="InterPro" id="IPR002347">
    <property type="entry name" value="SDR_fam"/>
</dbReference>
<evidence type="ECO:0000256" key="3">
    <source>
        <dbReference type="RuleBase" id="RU000363"/>
    </source>
</evidence>
<dbReference type="InterPro" id="IPR036291">
    <property type="entry name" value="NAD(P)-bd_dom_sf"/>
</dbReference>
<protein>
    <submittedName>
        <fullName evidence="4">SDR family NAD(P)-dependent oxidoreductase</fullName>
    </submittedName>
</protein>
<dbReference type="PANTHER" id="PTHR44196:SF1">
    <property type="entry name" value="DEHYDROGENASE_REDUCTASE SDR FAMILY MEMBER 7B"/>
    <property type="match status" value="1"/>
</dbReference>
<dbReference type="Proteomes" id="UP000263900">
    <property type="component" value="Chromosome"/>
</dbReference>
<evidence type="ECO:0000256" key="2">
    <source>
        <dbReference type="ARBA" id="ARBA00023002"/>
    </source>
</evidence>
<dbReference type="GO" id="GO:0016020">
    <property type="term" value="C:membrane"/>
    <property type="evidence" value="ECO:0007669"/>
    <property type="project" value="TreeGrafter"/>
</dbReference>
<dbReference type="SUPFAM" id="SSF51735">
    <property type="entry name" value="NAD(P)-binding Rossmann-fold domains"/>
    <property type="match status" value="1"/>
</dbReference>
<dbReference type="PIRSF" id="PIRSF000126">
    <property type="entry name" value="11-beta-HSD1"/>
    <property type="match status" value="1"/>
</dbReference>
<dbReference type="EMBL" id="CP032157">
    <property type="protein sequence ID" value="AXY77136.1"/>
    <property type="molecule type" value="Genomic_DNA"/>
</dbReference>
<dbReference type="PANTHER" id="PTHR44196">
    <property type="entry name" value="DEHYDROGENASE/REDUCTASE SDR FAMILY MEMBER 7B"/>
    <property type="match status" value="1"/>
</dbReference>
<proteinExistence type="inferred from homology"/>
<evidence type="ECO:0000256" key="1">
    <source>
        <dbReference type="ARBA" id="ARBA00006484"/>
    </source>
</evidence>
<comment type="similarity">
    <text evidence="1 3">Belongs to the short-chain dehydrogenases/reductases (SDR) family.</text>
</comment>
<dbReference type="PRINTS" id="PR00080">
    <property type="entry name" value="SDRFAMILY"/>
</dbReference>
<keyword evidence="2" id="KW-0560">Oxidoreductase</keyword>
<sequence length="266" mass="29003">MPPSPYTVITGASAGLGKEFTIQCARAGMNLILIALPGTYTKELANSLISTFGIAVEVFEFDLTDSAQLKKQLEHIVAHFPVNFLINNAGTGGTSAIRETSTERIDQIIQLNVRSTVMITHQLIPHLLKHERSYIMNISSMAAFTPIAFKTVYPASKAFIASFSHGLREELSSTGLSISVVHPGPIMTNSNTSRRVISQGMKGKMGLLPTSAIASIALRKTLAGYPTIIPGLMNKLNHLLMTLLPLELKLKIVSREVRKEMQYQPS</sequence>
<evidence type="ECO:0000313" key="4">
    <source>
        <dbReference type="EMBL" id="AXY77136.1"/>
    </source>
</evidence>
<dbReference type="PROSITE" id="PS00061">
    <property type="entry name" value="ADH_SHORT"/>
    <property type="match status" value="1"/>
</dbReference>
<dbReference type="AlphaFoldDB" id="A0A3B7MVV0"/>
<dbReference type="OrthoDB" id="9808814at2"/>
<dbReference type="InterPro" id="IPR020904">
    <property type="entry name" value="Sc_DH/Rdtase_CS"/>
</dbReference>
<organism evidence="4 5">
    <name type="scientific">Paraflavitalea soli</name>
    <dbReference type="NCBI Taxonomy" id="2315862"/>
    <lineage>
        <taxon>Bacteria</taxon>
        <taxon>Pseudomonadati</taxon>
        <taxon>Bacteroidota</taxon>
        <taxon>Chitinophagia</taxon>
        <taxon>Chitinophagales</taxon>
        <taxon>Chitinophagaceae</taxon>
        <taxon>Paraflavitalea</taxon>
    </lineage>
</organism>
<dbReference type="Gene3D" id="3.40.50.720">
    <property type="entry name" value="NAD(P)-binding Rossmann-like Domain"/>
    <property type="match status" value="1"/>
</dbReference>
<dbReference type="PRINTS" id="PR00081">
    <property type="entry name" value="GDHRDH"/>
</dbReference>
<accession>A0A3B7MVV0</accession>
<dbReference type="KEGG" id="pseg:D3H65_25540"/>